<dbReference type="SUPFAM" id="SSF53254">
    <property type="entry name" value="Phosphoglycerate mutase-like"/>
    <property type="match status" value="1"/>
</dbReference>
<name>A0A2T4ZDG0_9BACL</name>
<dbReference type="PANTHER" id="PTHR48100:SF1">
    <property type="entry name" value="HISTIDINE PHOSPHATASE FAMILY PROTEIN-RELATED"/>
    <property type="match status" value="1"/>
</dbReference>
<dbReference type="CDD" id="cd07067">
    <property type="entry name" value="HP_PGM_like"/>
    <property type="match status" value="1"/>
</dbReference>
<proteinExistence type="predicted"/>
<sequence>MEWLLVRHGSAMGQEADAPLTEQGKWEAVALAEVLLPFQPDQVVTSPYRRAIDTIAPFVEQSGASLVVDDRLRERVLSAQPRTDWLQWLQASFADFDLSLTGGESNREAMQRAVSLLTEWEQSRANRVVIVTHGALLTLLLHHFDSRFGFETWKQLSNPDLYQVDVRNGQASVTRLWSAGNMCNMR</sequence>
<dbReference type="Pfam" id="PF00300">
    <property type="entry name" value="His_Phos_1"/>
    <property type="match status" value="1"/>
</dbReference>
<gene>
    <name evidence="1" type="ORF">C8J48_2571</name>
</gene>
<comment type="caution">
    <text evidence="1">The sequence shown here is derived from an EMBL/GenBank/DDBJ whole genome shotgun (WGS) entry which is preliminary data.</text>
</comment>
<accession>A0A2T4ZDG0</accession>
<protein>
    <submittedName>
        <fullName evidence="1">2,3-bisphosphoglycerate-dependent phosphoglycerate mutase</fullName>
    </submittedName>
</protein>
<dbReference type="OrthoDB" id="512570at2"/>
<dbReference type="Gene3D" id="3.40.50.1240">
    <property type="entry name" value="Phosphoglycerate mutase-like"/>
    <property type="match status" value="1"/>
</dbReference>
<evidence type="ECO:0000313" key="1">
    <source>
        <dbReference type="EMBL" id="PTM59934.1"/>
    </source>
</evidence>
<organism evidence="1 2">
    <name type="scientific">Desmospora activa DSM 45169</name>
    <dbReference type="NCBI Taxonomy" id="1121389"/>
    <lineage>
        <taxon>Bacteria</taxon>
        <taxon>Bacillati</taxon>
        <taxon>Bacillota</taxon>
        <taxon>Bacilli</taxon>
        <taxon>Bacillales</taxon>
        <taxon>Thermoactinomycetaceae</taxon>
        <taxon>Desmospora</taxon>
    </lineage>
</organism>
<dbReference type="InterPro" id="IPR013078">
    <property type="entry name" value="His_Pase_superF_clade-1"/>
</dbReference>
<dbReference type="Proteomes" id="UP000241639">
    <property type="component" value="Unassembled WGS sequence"/>
</dbReference>
<dbReference type="PANTHER" id="PTHR48100">
    <property type="entry name" value="BROAD-SPECIFICITY PHOSPHATASE YOR283W-RELATED"/>
    <property type="match status" value="1"/>
</dbReference>
<dbReference type="AlphaFoldDB" id="A0A2T4ZDG0"/>
<dbReference type="GO" id="GO:0016791">
    <property type="term" value="F:phosphatase activity"/>
    <property type="evidence" value="ECO:0007669"/>
    <property type="project" value="TreeGrafter"/>
</dbReference>
<dbReference type="RefSeq" id="WP_107727328.1">
    <property type="nucleotide sequence ID" value="NZ_PZZP01000001.1"/>
</dbReference>
<dbReference type="InterPro" id="IPR050275">
    <property type="entry name" value="PGM_Phosphatase"/>
</dbReference>
<dbReference type="GO" id="GO:0005737">
    <property type="term" value="C:cytoplasm"/>
    <property type="evidence" value="ECO:0007669"/>
    <property type="project" value="TreeGrafter"/>
</dbReference>
<keyword evidence="2" id="KW-1185">Reference proteome</keyword>
<dbReference type="InterPro" id="IPR029033">
    <property type="entry name" value="His_PPase_superfam"/>
</dbReference>
<dbReference type="SMART" id="SM00855">
    <property type="entry name" value="PGAM"/>
    <property type="match status" value="1"/>
</dbReference>
<reference evidence="1 2" key="1">
    <citation type="submission" date="2018-04" db="EMBL/GenBank/DDBJ databases">
        <title>Genomic Encyclopedia of Archaeal and Bacterial Type Strains, Phase II (KMG-II): from individual species to whole genera.</title>
        <authorList>
            <person name="Goeker M."/>
        </authorList>
    </citation>
    <scope>NUCLEOTIDE SEQUENCE [LARGE SCALE GENOMIC DNA]</scope>
    <source>
        <strain evidence="1 2">DSM 45169</strain>
    </source>
</reference>
<dbReference type="EMBL" id="PZZP01000001">
    <property type="protein sequence ID" value="PTM59934.1"/>
    <property type="molecule type" value="Genomic_DNA"/>
</dbReference>
<evidence type="ECO:0000313" key="2">
    <source>
        <dbReference type="Proteomes" id="UP000241639"/>
    </source>
</evidence>